<dbReference type="PANTHER" id="PTHR11934:SF0">
    <property type="entry name" value="RIBOSE-5-PHOSPHATE ISOMERASE"/>
    <property type="match status" value="1"/>
</dbReference>
<dbReference type="SUPFAM" id="SSF75445">
    <property type="entry name" value="D-ribose-5-phosphate isomerase (RpiA), lid domain"/>
    <property type="match status" value="1"/>
</dbReference>
<name>A0A0C2W2T4_9BACL</name>
<sequence length="230" mass="25045">MKAEDRYKQMAGEKAASFVQEGMIVGLGSGSTMYWMVRKLGEMVQKGLTIAGIPTSLQTEKWAKEFGVPLTSFAQNPDIDLAIDGADEIDPEFRLIKGGGGSLVREKVVAAAAKQFIIAADESKVVSVLGHFPLPVEIVPFGFEATALQLGKLGCDPQVRTKGNEKFVTDNGNFILDCSFSRIEDPVSLHHKIKMLTGVVETGLFLNMADVVIIGDQRGAQRMNMRRGQR</sequence>
<dbReference type="PANTHER" id="PTHR11934">
    <property type="entry name" value="RIBOSE-5-PHOSPHATE ISOMERASE"/>
    <property type="match status" value="1"/>
</dbReference>
<dbReference type="Gene3D" id="3.30.70.260">
    <property type="match status" value="1"/>
</dbReference>
<dbReference type="Gene3D" id="3.40.50.1360">
    <property type="match status" value="1"/>
</dbReference>
<dbReference type="EMBL" id="JXRR01000008">
    <property type="protein sequence ID" value="KIL50931.1"/>
    <property type="molecule type" value="Genomic_DNA"/>
</dbReference>
<feature type="binding site" evidence="3">
    <location>
        <position position="124"/>
    </location>
    <ligand>
        <name>substrate</name>
    </ligand>
</feature>
<feature type="binding site" evidence="3">
    <location>
        <begin position="97"/>
        <end position="100"/>
    </location>
    <ligand>
        <name>substrate</name>
    </ligand>
</feature>
<gene>
    <name evidence="3" type="primary">rpiA</name>
    <name evidence="4" type="ORF">KR50_08120</name>
</gene>
<keyword evidence="5" id="KW-1185">Reference proteome</keyword>
<dbReference type="SUPFAM" id="SSF100950">
    <property type="entry name" value="NagB/RpiA/CoA transferase-like"/>
    <property type="match status" value="1"/>
</dbReference>
<dbReference type="InterPro" id="IPR037171">
    <property type="entry name" value="NagB/RpiA_transferase-like"/>
</dbReference>
<comment type="catalytic activity">
    <reaction evidence="1 3">
        <text>aldehydo-D-ribose 5-phosphate = D-ribulose 5-phosphate</text>
        <dbReference type="Rhea" id="RHEA:14657"/>
        <dbReference type="ChEBI" id="CHEBI:58121"/>
        <dbReference type="ChEBI" id="CHEBI:58273"/>
        <dbReference type="EC" id="5.3.1.6"/>
    </reaction>
</comment>
<dbReference type="OrthoDB" id="5870696at2"/>
<dbReference type="GO" id="GO:0004751">
    <property type="term" value="F:ribose-5-phosphate isomerase activity"/>
    <property type="evidence" value="ECO:0007669"/>
    <property type="project" value="UniProtKB-UniRule"/>
</dbReference>
<feature type="active site" description="Proton acceptor" evidence="3">
    <location>
        <position position="106"/>
    </location>
</feature>
<protein>
    <recommendedName>
        <fullName evidence="3">Ribose-5-phosphate isomerase A</fullName>
        <ecNumber evidence="3">5.3.1.6</ecNumber>
    </recommendedName>
    <alternativeName>
        <fullName evidence="3">Phosphoriboisomerase A</fullName>
        <shortName evidence="3">PRI</shortName>
    </alternativeName>
</protein>
<dbReference type="Pfam" id="PF06026">
    <property type="entry name" value="Rib_5-P_isom_A"/>
    <property type="match status" value="1"/>
</dbReference>
<evidence type="ECO:0000256" key="3">
    <source>
        <dbReference type="HAMAP-Rule" id="MF_00170"/>
    </source>
</evidence>
<accession>A0A0C2W2T4</accession>
<proteinExistence type="inferred from homology"/>
<dbReference type="NCBIfam" id="TIGR00021">
    <property type="entry name" value="rpiA"/>
    <property type="match status" value="1"/>
</dbReference>
<feature type="binding site" evidence="3">
    <location>
        <begin position="29"/>
        <end position="32"/>
    </location>
    <ligand>
        <name>substrate</name>
    </ligand>
</feature>
<evidence type="ECO:0000313" key="4">
    <source>
        <dbReference type="EMBL" id="KIL50931.1"/>
    </source>
</evidence>
<evidence type="ECO:0000313" key="5">
    <source>
        <dbReference type="Proteomes" id="UP000031972"/>
    </source>
</evidence>
<dbReference type="UniPathway" id="UPA00115">
    <property type="reaction ID" value="UER00412"/>
</dbReference>
<dbReference type="FunFam" id="3.40.50.1360:FF:000001">
    <property type="entry name" value="Ribose-5-phosphate isomerase A"/>
    <property type="match status" value="1"/>
</dbReference>
<comment type="caution">
    <text evidence="4">The sequence shown here is derived from an EMBL/GenBank/DDBJ whole genome shotgun (WGS) entry which is preliminary data.</text>
</comment>
<comment type="similarity">
    <text evidence="3">Belongs to the ribose 5-phosphate isomerase family.</text>
</comment>
<dbReference type="GO" id="GO:0005829">
    <property type="term" value="C:cytosol"/>
    <property type="evidence" value="ECO:0007669"/>
    <property type="project" value="TreeGrafter"/>
</dbReference>
<evidence type="ECO:0000256" key="2">
    <source>
        <dbReference type="ARBA" id="ARBA00023235"/>
    </source>
</evidence>
<dbReference type="NCBIfam" id="NF001924">
    <property type="entry name" value="PRK00702.1"/>
    <property type="match status" value="1"/>
</dbReference>
<feature type="binding site" evidence="3">
    <location>
        <begin position="84"/>
        <end position="87"/>
    </location>
    <ligand>
        <name>substrate</name>
    </ligand>
</feature>
<dbReference type="GO" id="GO:0009052">
    <property type="term" value="P:pentose-phosphate shunt, non-oxidative branch"/>
    <property type="evidence" value="ECO:0007669"/>
    <property type="project" value="UniProtKB-UniRule"/>
</dbReference>
<dbReference type="EC" id="5.3.1.6" evidence="3"/>
<dbReference type="RefSeq" id="WP_156969454.1">
    <property type="nucleotide sequence ID" value="NZ_JXRR01000008.1"/>
</dbReference>
<dbReference type="HAMAP" id="MF_00170">
    <property type="entry name" value="Rib_5P_isom_A"/>
    <property type="match status" value="1"/>
</dbReference>
<comment type="function">
    <text evidence="3">Catalyzes the reversible conversion of ribose-5-phosphate to ribulose 5-phosphate.</text>
</comment>
<dbReference type="CDD" id="cd01398">
    <property type="entry name" value="RPI_A"/>
    <property type="match status" value="1"/>
</dbReference>
<dbReference type="PATRIC" id="fig|220754.4.peg.832"/>
<comment type="subunit">
    <text evidence="3">Homodimer.</text>
</comment>
<dbReference type="InterPro" id="IPR020672">
    <property type="entry name" value="Ribose5P_isomerase_typA_subgr"/>
</dbReference>
<reference evidence="4 5" key="1">
    <citation type="submission" date="2015-01" db="EMBL/GenBank/DDBJ databases">
        <title>Jeotgalibacillus campisalis genome sequencing.</title>
        <authorList>
            <person name="Goh K.M."/>
            <person name="Chan K.-G."/>
            <person name="Yaakop A.S."/>
            <person name="Ee R."/>
            <person name="Gan H.M."/>
            <person name="Chan C.S."/>
        </authorList>
    </citation>
    <scope>NUCLEOTIDE SEQUENCE [LARGE SCALE GENOMIC DNA]</scope>
    <source>
        <strain evidence="4 5">SF-57</strain>
    </source>
</reference>
<dbReference type="AlphaFoldDB" id="A0A0C2W2T4"/>
<dbReference type="InterPro" id="IPR004788">
    <property type="entry name" value="Ribose5P_isomerase_type_A"/>
</dbReference>
<organism evidence="4 5">
    <name type="scientific">Jeotgalibacillus campisalis</name>
    <dbReference type="NCBI Taxonomy" id="220754"/>
    <lineage>
        <taxon>Bacteria</taxon>
        <taxon>Bacillati</taxon>
        <taxon>Bacillota</taxon>
        <taxon>Bacilli</taxon>
        <taxon>Bacillales</taxon>
        <taxon>Caryophanaceae</taxon>
        <taxon>Jeotgalibacillus</taxon>
    </lineage>
</organism>
<keyword evidence="2 3" id="KW-0413">Isomerase</keyword>
<evidence type="ECO:0000256" key="1">
    <source>
        <dbReference type="ARBA" id="ARBA00001713"/>
    </source>
</evidence>
<dbReference type="GO" id="GO:0006014">
    <property type="term" value="P:D-ribose metabolic process"/>
    <property type="evidence" value="ECO:0007669"/>
    <property type="project" value="TreeGrafter"/>
</dbReference>
<dbReference type="Proteomes" id="UP000031972">
    <property type="component" value="Unassembled WGS sequence"/>
</dbReference>
<comment type="pathway">
    <text evidence="3">Carbohydrate degradation; pentose phosphate pathway; D-ribose 5-phosphate from D-ribulose 5-phosphate (non-oxidative stage): step 1/1.</text>
</comment>